<dbReference type="InterPro" id="IPR053164">
    <property type="entry name" value="IS1016-like_transposase"/>
</dbReference>
<dbReference type="EMBL" id="JAFNEN010000147">
    <property type="protein sequence ID" value="KAG8192020.1"/>
    <property type="molecule type" value="Genomic_DNA"/>
</dbReference>
<comment type="caution">
    <text evidence="2">The sequence shown here is derived from an EMBL/GenBank/DDBJ whole genome shotgun (WGS) entry which is preliminary data.</text>
</comment>
<dbReference type="AlphaFoldDB" id="A0AAV6V7Y1"/>
<evidence type="ECO:0000256" key="1">
    <source>
        <dbReference type="SAM" id="MobiDB-lite"/>
    </source>
</evidence>
<dbReference type="PANTHER" id="PTHR47163:SF2">
    <property type="entry name" value="SI:DKEY-17M8.2"/>
    <property type="match status" value="1"/>
</dbReference>
<feature type="region of interest" description="Disordered" evidence="1">
    <location>
        <begin position="397"/>
        <end position="437"/>
    </location>
</feature>
<name>A0AAV6V7Y1_9ARAC</name>
<feature type="region of interest" description="Disordered" evidence="1">
    <location>
        <begin position="231"/>
        <end position="253"/>
    </location>
</feature>
<proteinExistence type="predicted"/>
<accession>A0AAV6V7Y1</accession>
<evidence type="ECO:0000313" key="2">
    <source>
        <dbReference type="EMBL" id="KAG8192020.1"/>
    </source>
</evidence>
<evidence type="ECO:0000313" key="3">
    <source>
        <dbReference type="Proteomes" id="UP000827092"/>
    </source>
</evidence>
<feature type="region of interest" description="Disordered" evidence="1">
    <location>
        <begin position="287"/>
        <end position="346"/>
    </location>
</feature>
<evidence type="ECO:0008006" key="4">
    <source>
        <dbReference type="Google" id="ProtNLM"/>
    </source>
</evidence>
<gene>
    <name evidence="2" type="ORF">JTE90_001747</name>
</gene>
<dbReference type="PANTHER" id="PTHR47163">
    <property type="entry name" value="DDE_TNP_IS1595 DOMAIN-CONTAINING PROTEIN"/>
    <property type="match status" value="1"/>
</dbReference>
<dbReference type="Proteomes" id="UP000827092">
    <property type="component" value="Unassembled WGS sequence"/>
</dbReference>
<reference evidence="2 3" key="1">
    <citation type="journal article" date="2022" name="Nat. Ecol. Evol.">
        <title>A masculinizing supergene underlies an exaggerated male reproductive morph in a spider.</title>
        <authorList>
            <person name="Hendrickx F."/>
            <person name="De Corte Z."/>
            <person name="Sonet G."/>
            <person name="Van Belleghem S.M."/>
            <person name="Kostlbacher S."/>
            <person name="Vangestel C."/>
        </authorList>
    </citation>
    <scope>NUCLEOTIDE SEQUENCE [LARGE SCALE GENOMIC DNA]</scope>
    <source>
        <strain evidence="2">W744_W776</strain>
    </source>
</reference>
<keyword evidence="3" id="KW-1185">Reference proteome</keyword>
<sequence>MHPLLANFSIFTWMDILGDEKTAISFLTDIGLIPNRESNFNCPICGSEMAAWSDNSRKMGFRYVCKKKTKSKCPGTMDSLTNTFFERTRIPFRDILAIIFCFVLKQPISFCVSHLCSWRKHRKDSPMHLSTVSDYFCLCREVCEVVASHDSSKLGGSGKTISVGEAFLTRRKYNSTRKVCEAASNVTVFGIFCKDDKEGLFFEVVDAINKRDLVPYIKRLCHPDTSIISAEPPVENSYNKKSAADPNKNQGKIFCPPNPSIIPTFQPSHHYMPPTTSHFMGVQNCYNNVIPPPQNTNPTKPNSVPRHPVENQGLLNPNQPTKPDKPNKKQKKSHAKQSPAKKNQPSKTLFHFMALNFYRRTQLVHLTSDGERVFAFLNDIKKVFPGPGKEGLKMKKIEYEAPPVPPQGPPQSSQSSLNPPNFQPSFENLGEIDWNYF</sequence>
<organism evidence="2 3">
    <name type="scientific">Oedothorax gibbosus</name>
    <dbReference type="NCBI Taxonomy" id="931172"/>
    <lineage>
        <taxon>Eukaryota</taxon>
        <taxon>Metazoa</taxon>
        <taxon>Ecdysozoa</taxon>
        <taxon>Arthropoda</taxon>
        <taxon>Chelicerata</taxon>
        <taxon>Arachnida</taxon>
        <taxon>Araneae</taxon>
        <taxon>Araneomorphae</taxon>
        <taxon>Entelegynae</taxon>
        <taxon>Araneoidea</taxon>
        <taxon>Linyphiidae</taxon>
        <taxon>Erigoninae</taxon>
        <taxon>Oedothorax</taxon>
    </lineage>
</organism>
<feature type="compositionally biased region" description="Low complexity" evidence="1">
    <location>
        <begin position="410"/>
        <end position="425"/>
    </location>
</feature>
<protein>
    <recommendedName>
        <fullName evidence="4">Transposase</fullName>
    </recommendedName>
</protein>